<sequence length="142" mass="16558">MRPLEPGEPLIVLIHIYVTYKKRCIRWDSKARAMTIALHTTTLICIYIILFNHIYLYIYTAILVYSRAQKFDQQSIDERRLSPSKKRETDARLFADPSNGNGKLVLNEFYYKTLCPPSSLVLVLYKGTMQPNTFYKPTSELC</sequence>
<evidence type="ECO:0000313" key="2">
    <source>
        <dbReference type="EMBL" id="AKD28152.1"/>
    </source>
</evidence>
<feature type="transmembrane region" description="Helical" evidence="1">
    <location>
        <begin position="36"/>
        <end position="65"/>
    </location>
</feature>
<keyword evidence="1" id="KW-1133">Transmembrane helix</keyword>
<keyword evidence="1" id="KW-0812">Transmembrane</keyword>
<proteinExistence type="predicted"/>
<protein>
    <submittedName>
        <fullName evidence="2">Uncharacterized protein</fullName>
    </submittedName>
</protein>
<dbReference type="EMBL" id="KP706803">
    <property type="protein sequence ID" value="AKD28152.1"/>
    <property type="molecule type" value="Genomic_DNA"/>
</dbReference>
<evidence type="ECO:0000256" key="1">
    <source>
        <dbReference type="SAM" id="Phobius"/>
    </source>
</evidence>
<accession>A0A0F6Q793</accession>
<organism evidence="2">
    <name type="scientific">Glypta fumiferanae</name>
    <dbReference type="NCBI Taxonomy" id="389681"/>
    <lineage>
        <taxon>Eukaryota</taxon>
        <taxon>Metazoa</taxon>
        <taxon>Ecdysozoa</taxon>
        <taxon>Arthropoda</taxon>
        <taxon>Hexapoda</taxon>
        <taxon>Insecta</taxon>
        <taxon>Pterygota</taxon>
        <taxon>Neoptera</taxon>
        <taxon>Endopterygota</taxon>
        <taxon>Hymenoptera</taxon>
        <taxon>Apocrita</taxon>
        <taxon>Ichneumonoidea</taxon>
        <taxon>Ichneumonidae</taxon>
        <taxon>Banchinae</taxon>
        <taxon>Glypta</taxon>
    </lineage>
</organism>
<name>A0A0F6Q793_9HYME</name>
<keyword evidence="1" id="KW-0472">Membrane</keyword>
<dbReference type="AlphaFoldDB" id="A0A0F6Q793"/>
<reference evidence="2" key="1">
    <citation type="journal article" date="2015" name="J. Virol.">
        <title>Genomic and Proteomic Analyses Indicate that Banchine and Campoplegine Polydnaviruses Have Similar, if Not Identical, Viral Ancestors.</title>
        <authorList>
            <person name="Beliveau C."/>
            <person name="Cohen A."/>
            <person name="Stewart D."/>
            <person name="Periquet G."/>
            <person name="Djoumad A."/>
            <person name="Kuhn L."/>
            <person name="Stoltz D."/>
            <person name="Volkoff A.-N."/>
            <person name="Herniou E."/>
            <person name="Drezen J.-M."/>
            <person name="Cusson M."/>
        </authorList>
    </citation>
    <scope>NUCLEOTIDE SEQUENCE</scope>
</reference>